<sequence length="60" mass="7102">MSKRSPKSVEEKLQCVQSYLNHEDSISQLANRYQVGKSTVMRWIRKYQNEGVGSRWLSRK</sequence>
<dbReference type="Pfam" id="PF13518">
    <property type="entry name" value="HTH_28"/>
    <property type="match status" value="1"/>
</dbReference>
<proteinExistence type="predicted"/>
<dbReference type="GO" id="GO:0043565">
    <property type="term" value="F:sequence-specific DNA binding"/>
    <property type="evidence" value="ECO:0007669"/>
    <property type="project" value="InterPro"/>
</dbReference>
<evidence type="ECO:0000259" key="1">
    <source>
        <dbReference type="Pfam" id="PF13518"/>
    </source>
</evidence>
<evidence type="ECO:0000313" key="2">
    <source>
        <dbReference type="EMBL" id="SQG78586.1"/>
    </source>
</evidence>
<reference evidence="2 3" key="1">
    <citation type="submission" date="2018-06" db="EMBL/GenBank/DDBJ databases">
        <authorList>
            <consortium name="Pathogen Informatics"/>
            <person name="Doyle S."/>
        </authorList>
    </citation>
    <scope>NUCLEOTIDE SEQUENCE [LARGE SCALE GENOMIC DNA]</scope>
    <source>
        <strain evidence="2 3">NCTC13773</strain>
    </source>
</reference>
<protein>
    <submittedName>
        <fullName evidence="2">Transposase</fullName>
    </submittedName>
</protein>
<dbReference type="Proteomes" id="UP000249013">
    <property type="component" value="Chromosome 1"/>
</dbReference>
<feature type="domain" description="Insertion element IS150 protein InsJ-like helix-turn-helix" evidence="1">
    <location>
        <begin position="11"/>
        <end position="52"/>
    </location>
</feature>
<dbReference type="InterPro" id="IPR036388">
    <property type="entry name" value="WH-like_DNA-bd_sf"/>
</dbReference>
<dbReference type="SUPFAM" id="SSF48295">
    <property type="entry name" value="TrpR-like"/>
    <property type="match status" value="1"/>
</dbReference>
<accession>A0AA94S8Z4</accession>
<dbReference type="AlphaFoldDB" id="A0AA94S8Z4"/>
<evidence type="ECO:0000313" key="3">
    <source>
        <dbReference type="Proteomes" id="UP000249013"/>
    </source>
</evidence>
<name>A0AA94S8Z4_9STRE</name>
<gene>
    <name evidence="2" type="ORF">NCTC13773_00352</name>
</gene>
<dbReference type="InterPro" id="IPR055247">
    <property type="entry name" value="InsJ-like_HTH"/>
</dbReference>
<dbReference type="InterPro" id="IPR010921">
    <property type="entry name" value="Trp_repressor/repl_initiator"/>
</dbReference>
<dbReference type="EMBL" id="LS483409">
    <property type="protein sequence ID" value="SQG78586.1"/>
    <property type="molecule type" value="Genomic_DNA"/>
</dbReference>
<dbReference type="Gene3D" id="1.10.10.10">
    <property type="entry name" value="Winged helix-like DNA-binding domain superfamily/Winged helix DNA-binding domain"/>
    <property type="match status" value="1"/>
</dbReference>
<organism evidence="2 3">
    <name type="scientific">Streptococcus gallolyticus</name>
    <dbReference type="NCBI Taxonomy" id="315405"/>
    <lineage>
        <taxon>Bacteria</taxon>
        <taxon>Bacillati</taxon>
        <taxon>Bacillota</taxon>
        <taxon>Bacilli</taxon>
        <taxon>Lactobacillales</taxon>
        <taxon>Streptococcaceae</taxon>
        <taxon>Streptococcus</taxon>
    </lineage>
</organism>